<sequence>MDMPANMSEPESHFQFNLLKARQKVIRYFTATVNPDDTAAASPAEEQRMIRRIHGTYVLAVKSILFAKEGTEELSRENSKEAILID</sequence>
<keyword evidence="2" id="KW-1185">Reference proteome</keyword>
<dbReference type="AlphaFoldDB" id="A0A834UBW8"/>
<reference evidence="1" key="1">
    <citation type="journal article" date="2020" name="G3 (Bethesda)">
        <title>High-Quality Assemblies for Three Invasive Social Wasps from the &lt;i&gt;Vespula&lt;/i&gt; Genus.</title>
        <authorList>
            <person name="Harrop T.W.R."/>
            <person name="Guhlin J."/>
            <person name="McLaughlin G.M."/>
            <person name="Permina E."/>
            <person name="Stockwell P."/>
            <person name="Gilligan J."/>
            <person name="Le Lec M.F."/>
            <person name="Gruber M.A.M."/>
            <person name="Quinn O."/>
            <person name="Lovegrove M."/>
            <person name="Duncan E.J."/>
            <person name="Remnant E.J."/>
            <person name="Van Eeckhoven J."/>
            <person name="Graham B."/>
            <person name="Knapp R.A."/>
            <person name="Langford K.W."/>
            <person name="Kronenberg Z."/>
            <person name="Press M.O."/>
            <person name="Eacker S.M."/>
            <person name="Wilson-Rankin E.E."/>
            <person name="Purcell J."/>
            <person name="Lester P.J."/>
            <person name="Dearden P.K."/>
        </authorList>
    </citation>
    <scope>NUCLEOTIDE SEQUENCE</scope>
    <source>
        <strain evidence="1">Volc-1</strain>
    </source>
</reference>
<name>A0A834UBW8_VESPE</name>
<evidence type="ECO:0000313" key="2">
    <source>
        <dbReference type="Proteomes" id="UP000600918"/>
    </source>
</evidence>
<evidence type="ECO:0000313" key="1">
    <source>
        <dbReference type="EMBL" id="KAF7429298.1"/>
    </source>
</evidence>
<gene>
    <name evidence="1" type="ORF">H0235_005696</name>
</gene>
<dbReference type="Proteomes" id="UP000600918">
    <property type="component" value="Unassembled WGS sequence"/>
</dbReference>
<organism evidence="1 2">
    <name type="scientific">Vespula pensylvanica</name>
    <name type="common">Western yellow jacket</name>
    <name type="synonym">Wasp</name>
    <dbReference type="NCBI Taxonomy" id="30213"/>
    <lineage>
        <taxon>Eukaryota</taxon>
        <taxon>Metazoa</taxon>
        <taxon>Ecdysozoa</taxon>
        <taxon>Arthropoda</taxon>
        <taxon>Hexapoda</taxon>
        <taxon>Insecta</taxon>
        <taxon>Pterygota</taxon>
        <taxon>Neoptera</taxon>
        <taxon>Endopterygota</taxon>
        <taxon>Hymenoptera</taxon>
        <taxon>Apocrita</taxon>
        <taxon>Aculeata</taxon>
        <taxon>Vespoidea</taxon>
        <taxon>Vespidae</taxon>
        <taxon>Vespinae</taxon>
        <taxon>Vespula</taxon>
    </lineage>
</organism>
<dbReference type="EMBL" id="JACSDY010000004">
    <property type="protein sequence ID" value="KAF7429298.1"/>
    <property type="molecule type" value="Genomic_DNA"/>
</dbReference>
<accession>A0A834UBW8</accession>
<proteinExistence type="predicted"/>
<protein>
    <submittedName>
        <fullName evidence="1">Uncharacterized protein</fullName>
    </submittedName>
</protein>
<comment type="caution">
    <text evidence="1">The sequence shown here is derived from an EMBL/GenBank/DDBJ whole genome shotgun (WGS) entry which is preliminary data.</text>
</comment>